<dbReference type="InterPro" id="IPR014312">
    <property type="entry name" value="Succ_DH_anchor"/>
</dbReference>
<feature type="transmembrane region" description="Helical" evidence="17">
    <location>
        <begin position="65"/>
        <end position="87"/>
    </location>
</feature>
<proteinExistence type="predicted"/>
<dbReference type="SUPFAM" id="SSF81343">
    <property type="entry name" value="Fumarate reductase respiratory complex transmembrane subunits"/>
    <property type="match status" value="1"/>
</dbReference>
<evidence type="ECO:0000256" key="17">
    <source>
        <dbReference type="SAM" id="Phobius"/>
    </source>
</evidence>
<evidence type="ECO:0000256" key="10">
    <source>
        <dbReference type="ARBA" id="ARBA00022617"/>
    </source>
</evidence>
<evidence type="ECO:0000313" key="18">
    <source>
        <dbReference type="EMBL" id="QYR52324.1"/>
    </source>
</evidence>
<evidence type="ECO:0000256" key="7">
    <source>
        <dbReference type="ARBA" id="ARBA00022475"/>
    </source>
</evidence>
<evidence type="ECO:0000256" key="3">
    <source>
        <dbReference type="ARBA" id="ARBA00004429"/>
    </source>
</evidence>
<evidence type="ECO:0000313" key="19">
    <source>
        <dbReference type="Proteomes" id="UP000824755"/>
    </source>
</evidence>
<keyword evidence="8" id="KW-0997">Cell inner membrane</keyword>
<reference evidence="18 19" key="1">
    <citation type="submission" date="2021-08" db="EMBL/GenBank/DDBJ databases">
        <title>Lysobacter sp. strain CJ11 Genome sequencing and assembly.</title>
        <authorList>
            <person name="Kim I."/>
        </authorList>
    </citation>
    <scope>NUCLEOTIDE SEQUENCE [LARGE SCALE GENOMIC DNA]</scope>
    <source>
        <strain evidence="18 19">CJ11</strain>
    </source>
</reference>
<evidence type="ECO:0000256" key="12">
    <source>
        <dbReference type="ARBA" id="ARBA00022723"/>
    </source>
</evidence>
<dbReference type="Gene3D" id="1.20.1300.10">
    <property type="entry name" value="Fumarate reductase/succinate dehydrogenase, transmembrane subunit"/>
    <property type="match status" value="1"/>
</dbReference>
<dbReference type="PANTHER" id="PTHR38689:SF1">
    <property type="entry name" value="SUCCINATE DEHYDROGENASE HYDROPHOBIC MEMBRANE ANCHOR SUBUNIT"/>
    <property type="match status" value="1"/>
</dbReference>
<comment type="cofactor">
    <cofactor evidence="1">
        <name>heme</name>
        <dbReference type="ChEBI" id="CHEBI:30413"/>
    </cofactor>
</comment>
<dbReference type="Proteomes" id="UP000824755">
    <property type="component" value="Chromosome"/>
</dbReference>
<comment type="subcellular location">
    <subcellularLocation>
        <location evidence="3">Cell inner membrane</location>
        <topology evidence="3">Multi-pass membrane protein</topology>
    </subcellularLocation>
</comment>
<gene>
    <name evidence="18" type="primary">sdhD</name>
    <name evidence="18" type="ORF">H8L67_06845</name>
</gene>
<dbReference type="NCBIfam" id="TIGR02968">
    <property type="entry name" value="succ_dehyd_anc"/>
    <property type="match status" value="1"/>
</dbReference>
<keyword evidence="15" id="KW-0408">Iron</keyword>
<feature type="transmembrane region" description="Helical" evidence="17">
    <location>
        <begin position="107"/>
        <end position="128"/>
    </location>
</feature>
<accession>A0ABX8WP79</accession>
<dbReference type="PANTHER" id="PTHR38689">
    <property type="entry name" value="SUCCINATE DEHYDROGENASE HYDROPHOBIC MEMBRANE ANCHOR SUBUNIT"/>
    <property type="match status" value="1"/>
</dbReference>
<evidence type="ECO:0000256" key="5">
    <source>
        <dbReference type="ARBA" id="ARBA00019425"/>
    </source>
</evidence>
<dbReference type="CDD" id="cd03495">
    <property type="entry name" value="SQR_TypeC_SdhD_like"/>
    <property type="match status" value="1"/>
</dbReference>
<dbReference type="InterPro" id="IPR034804">
    <property type="entry name" value="SQR/QFR_C/D"/>
</dbReference>
<dbReference type="Pfam" id="PF01127">
    <property type="entry name" value="Sdh_cyt"/>
    <property type="match status" value="1"/>
</dbReference>
<comment type="function">
    <text evidence="2">Membrane-anchoring subunit of succinate dehydrogenase (SDH).</text>
</comment>
<keyword evidence="14 17" id="KW-1133">Transmembrane helix</keyword>
<organism evidence="18 19">
    <name type="scientific">Lysobacter soyae</name>
    <dbReference type="NCBI Taxonomy" id="2764185"/>
    <lineage>
        <taxon>Bacteria</taxon>
        <taxon>Pseudomonadati</taxon>
        <taxon>Pseudomonadota</taxon>
        <taxon>Gammaproteobacteria</taxon>
        <taxon>Lysobacterales</taxon>
        <taxon>Lysobacteraceae</taxon>
        <taxon>Lysobacter</taxon>
    </lineage>
</organism>
<keyword evidence="9" id="KW-0816">Tricarboxylic acid cycle</keyword>
<evidence type="ECO:0000256" key="4">
    <source>
        <dbReference type="ARBA" id="ARBA00005163"/>
    </source>
</evidence>
<protein>
    <recommendedName>
        <fullName evidence="5">Succinate dehydrogenase hydrophobic membrane anchor subunit</fullName>
    </recommendedName>
</protein>
<sequence>MTRLRTPLKNARGLGSAKAGTEHFIQQRITAIALLFTGIYMIALLLCNVHGGYDAMQAALAHPGNAVVAVAFLIAMCWHACLGMQVVLEDYVHTPAWSITLMLLNRFVFAIAAIAGVLAVLKISLVAMGN</sequence>
<evidence type="ECO:0000256" key="13">
    <source>
        <dbReference type="ARBA" id="ARBA00022982"/>
    </source>
</evidence>
<dbReference type="RefSeq" id="WP_220379111.1">
    <property type="nucleotide sequence ID" value="NZ_CP080544.1"/>
</dbReference>
<evidence type="ECO:0000256" key="2">
    <source>
        <dbReference type="ARBA" id="ARBA00004050"/>
    </source>
</evidence>
<comment type="pathway">
    <text evidence="4">Carbohydrate metabolism; tricarboxylic acid cycle.</text>
</comment>
<evidence type="ECO:0000256" key="9">
    <source>
        <dbReference type="ARBA" id="ARBA00022532"/>
    </source>
</evidence>
<keyword evidence="11 17" id="KW-0812">Transmembrane</keyword>
<keyword evidence="16 17" id="KW-0472">Membrane</keyword>
<keyword evidence="10" id="KW-0349">Heme</keyword>
<evidence type="ECO:0000256" key="11">
    <source>
        <dbReference type="ARBA" id="ARBA00022692"/>
    </source>
</evidence>
<keyword evidence="13" id="KW-0249">Electron transport</keyword>
<evidence type="ECO:0000256" key="8">
    <source>
        <dbReference type="ARBA" id="ARBA00022519"/>
    </source>
</evidence>
<keyword evidence="19" id="KW-1185">Reference proteome</keyword>
<evidence type="ECO:0000256" key="16">
    <source>
        <dbReference type="ARBA" id="ARBA00023136"/>
    </source>
</evidence>
<keyword evidence="12" id="KW-0479">Metal-binding</keyword>
<dbReference type="EMBL" id="CP080544">
    <property type="protein sequence ID" value="QYR52324.1"/>
    <property type="molecule type" value="Genomic_DNA"/>
</dbReference>
<evidence type="ECO:0000256" key="14">
    <source>
        <dbReference type="ARBA" id="ARBA00022989"/>
    </source>
</evidence>
<name>A0ABX8WP79_9GAMM</name>
<evidence type="ECO:0000256" key="6">
    <source>
        <dbReference type="ARBA" id="ARBA00022448"/>
    </source>
</evidence>
<keyword evidence="7" id="KW-1003">Cell membrane</keyword>
<feature type="transmembrane region" description="Helical" evidence="17">
    <location>
        <begin position="29"/>
        <end position="53"/>
    </location>
</feature>
<keyword evidence="6" id="KW-0813">Transport</keyword>
<evidence type="ECO:0000256" key="1">
    <source>
        <dbReference type="ARBA" id="ARBA00001971"/>
    </source>
</evidence>
<dbReference type="InterPro" id="IPR000701">
    <property type="entry name" value="SuccDH_FuR_B_TM-su"/>
</dbReference>
<evidence type="ECO:0000256" key="15">
    <source>
        <dbReference type="ARBA" id="ARBA00023004"/>
    </source>
</evidence>